<dbReference type="Proteomes" id="UP001234178">
    <property type="component" value="Unassembled WGS sequence"/>
</dbReference>
<feature type="transmembrane region" description="Helical" evidence="1">
    <location>
        <begin position="30"/>
        <end position="52"/>
    </location>
</feature>
<gene>
    <name evidence="2" type="ORF">OUZ56_016001</name>
</gene>
<proteinExistence type="predicted"/>
<keyword evidence="1" id="KW-1133">Transmembrane helix</keyword>
<evidence type="ECO:0000313" key="2">
    <source>
        <dbReference type="EMBL" id="KAK4026980.1"/>
    </source>
</evidence>
<organism evidence="2 3">
    <name type="scientific">Daphnia magna</name>
    <dbReference type="NCBI Taxonomy" id="35525"/>
    <lineage>
        <taxon>Eukaryota</taxon>
        <taxon>Metazoa</taxon>
        <taxon>Ecdysozoa</taxon>
        <taxon>Arthropoda</taxon>
        <taxon>Crustacea</taxon>
        <taxon>Branchiopoda</taxon>
        <taxon>Diplostraca</taxon>
        <taxon>Cladocera</taxon>
        <taxon>Anomopoda</taxon>
        <taxon>Daphniidae</taxon>
        <taxon>Daphnia</taxon>
    </lineage>
</organism>
<evidence type="ECO:0000313" key="3">
    <source>
        <dbReference type="Proteomes" id="UP001234178"/>
    </source>
</evidence>
<keyword evidence="1" id="KW-0472">Membrane</keyword>
<comment type="caution">
    <text evidence="2">The sequence shown here is derived from an EMBL/GenBank/DDBJ whole genome shotgun (WGS) entry which is preliminary data.</text>
</comment>
<accession>A0ABR0APK0</accession>
<reference evidence="2 3" key="1">
    <citation type="journal article" date="2023" name="Nucleic Acids Res.">
        <title>The hologenome of Daphnia magna reveals possible DNA methylation and microbiome-mediated evolution of the host genome.</title>
        <authorList>
            <person name="Chaturvedi A."/>
            <person name="Li X."/>
            <person name="Dhandapani V."/>
            <person name="Marshall H."/>
            <person name="Kissane S."/>
            <person name="Cuenca-Cambronero M."/>
            <person name="Asole G."/>
            <person name="Calvet F."/>
            <person name="Ruiz-Romero M."/>
            <person name="Marangio P."/>
            <person name="Guigo R."/>
            <person name="Rago D."/>
            <person name="Mirbahai L."/>
            <person name="Eastwood N."/>
            <person name="Colbourne J.K."/>
            <person name="Zhou J."/>
            <person name="Mallon E."/>
            <person name="Orsini L."/>
        </authorList>
    </citation>
    <scope>NUCLEOTIDE SEQUENCE [LARGE SCALE GENOMIC DNA]</scope>
    <source>
        <strain evidence="2">LRV0_1</strain>
    </source>
</reference>
<keyword evidence="1" id="KW-0812">Transmembrane</keyword>
<sequence length="85" mass="10003">MYTTCPWNRLGRSSPIIHQRHANNNQIVKLTILLFLYTSHLVVGYISSFYILNADPIRFLYTHYTVMHQLGIRISHMKVNPMRVS</sequence>
<keyword evidence="3" id="KW-1185">Reference proteome</keyword>
<name>A0ABR0APK0_9CRUS</name>
<protein>
    <submittedName>
        <fullName evidence="2">Uncharacterized protein</fullName>
    </submittedName>
</protein>
<dbReference type="EMBL" id="JAOYFB010000038">
    <property type="protein sequence ID" value="KAK4026980.1"/>
    <property type="molecule type" value="Genomic_DNA"/>
</dbReference>
<evidence type="ECO:0000256" key="1">
    <source>
        <dbReference type="SAM" id="Phobius"/>
    </source>
</evidence>